<evidence type="ECO:0000259" key="1">
    <source>
        <dbReference type="Pfam" id="PF03478"/>
    </source>
</evidence>
<evidence type="ECO:0000313" key="3">
    <source>
        <dbReference type="Proteomes" id="UP000095767"/>
    </source>
</evidence>
<sequence length="147" mass="16381">MVLKITPDQQPWRLLMVADLSKSFHLVDNGGELMLVHQRRSSYNRRYDVYRVDLDAGILIPVKGFNGRAVFMGMRRSISVSAGVFPSVTADTIYLGRECDGQILGYNIADGSRVPRQCSPMLDGWVCPDSVVDCLCHCIQSNGMRLA</sequence>
<protein>
    <recommendedName>
        <fullName evidence="1">KIB1-4 beta-propeller domain-containing protein</fullName>
    </recommendedName>
</protein>
<dbReference type="OrthoDB" id="653077at2759"/>
<dbReference type="PANTHER" id="PTHR33165:SF57">
    <property type="entry name" value="OS10G0568000 PROTEIN"/>
    <property type="match status" value="1"/>
</dbReference>
<dbReference type="PANTHER" id="PTHR33165">
    <property type="entry name" value="F-BOX DOMAIN CONTAINING PROTEIN-LIKE-RELATED"/>
    <property type="match status" value="1"/>
</dbReference>
<dbReference type="Pfam" id="PF03478">
    <property type="entry name" value="Beta-prop_KIB1-4"/>
    <property type="match status" value="1"/>
</dbReference>
<keyword evidence="3" id="KW-1185">Reference proteome</keyword>
<dbReference type="EMBL" id="LWDX02071895">
    <property type="protein sequence ID" value="OEL13901.1"/>
    <property type="molecule type" value="Genomic_DNA"/>
</dbReference>
<gene>
    <name evidence="2" type="ORF">BAE44_0025085</name>
</gene>
<dbReference type="Proteomes" id="UP000095767">
    <property type="component" value="Unassembled WGS sequence"/>
</dbReference>
<evidence type="ECO:0000313" key="2">
    <source>
        <dbReference type="EMBL" id="OEL13901.1"/>
    </source>
</evidence>
<proteinExistence type="predicted"/>
<dbReference type="InterPro" id="IPR005174">
    <property type="entry name" value="KIB1-4_b-propeller"/>
</dbReference>
<comment type="caution">
    <text evidence="2">The sequence shown here is derived from an EMBL/GenBank/DDBJ whole genome shotgun (WGS) entry which is preliminary data.</text>
</comment>
<dbReference type="AlphaFoldDB" id="A0A1E5UM06"/>
<feature type="domain" description="KIB1-4 beta-propeller" evidence="1">
    <location>
        <begin position="19"/>
        <end position="96"/>
    </location>
</feature>
<reference evidence="2 3" key="1">
    <citation type="submission" date="2016-09" db="EMBL/GenBank/DDBJ databases">
        <title>The draft genome of Dichanthelium oligosanthes: A C3 panicoid grass species.</title>
        <authorList>
            <person name="Studer A.J."/>
            <person name="Schnable J.C."/>
            <person name="Brutnell T.P."/>
        </authorList>
    </citation>
    <scope>NUCLEOTIDE SEQUENCE [LARGE SCALE GENOMIC DNA]</scope>
    <source>
        <strain evidence="3">cv. Kellogg 1175</strain>
        <tissue evidence="2">Leaf</tissue>
    </source>
</reference>
<organism evidence="2 3">
    <name type="scientific">Dichanthelium oligosanthes</name>
    <dbReference type="NCBI Taxonomy" id="888268"/>
    <lineage>
        <taxon>Eukaryota</taxon>
        <taxon>Viridiplantae</taxon>
        <taxon>Streptophyta</taxon>
        <taxon>Embryophyta</taxon>
        <taxon>Tracheophyta</taxon>
        <taxon>Spermatophyta</taxon>
        <taxon>Magnoliopsida</taxon>
        <taxon>Liliopsida</taxon>
        <taxon>Poales</taxon>
        <taxon>Poaceae</taxon>
        <taxon>PACMAD clade</taxon>
        <taxon>Panicoideae</taxon>
        <taxon>Panicodae</taxon>
        <taxon>Paniceae</taxon>
        <taxon>Dichantheliinae</taxon>
        <taxon>Dichanthelium</taxon>
    </lineage>
</organism>
<accession>A0A1E5UM06</accession>
<name>A0A1E5UM06_9POAL</name>